<keyword evidence="4" id="KW-1185">Reference proteome</keyword>
<feature type="region of interest" description="Disordered" evidence="1">
    <location>
        <begin position="292"/>
        <end position="315"/>
    </location>
</feature>
<proteinExistence type="predicted"/>
<evidence type="ECO:0000313" key="3">
    <source>
        <dbReference type="EMBL" id="SCW32267.1"/>
    </source>
</evidence>
<evidence type="ECO:0000313" key="4">
    <source>
        <dbReference type="Proteomes" id="UP000198889"/>
    </source>
</evidence>
<feature type="domain" description="DUF58" evidence="2">
    <location>
        <begin position="55"/>
        <end position="257"/>
    </location>
</feature>
<dbReference type="EMBL" id="FMTP01000001">
    <property type="protein sequence ID" value="SCW32267.1"/>
    <property type="molecule type" value="Genomic_DNA"/>
</dbReference>
<evidence type="ECO:0000256" key="1">
    <source>
        <dbReference type="SAM" id="MobiDB-lite"/>
    </source>
</evidence>
<reference evidence="4" key="1">
    <citation type="submission" date="2016-10" db="EMBL/GenBank/DDBJ databases">
        <authorList>
            <person name="Varghese N."/>
            <person name="Submissions S."/>
        </authorList>
    </citation>
    <scope>NUCLEOTIDE SEQUENCE [LARGE SCALE GENOMIC DNA]</scope>
    <source>
        <strain evidence="4">CGMCC 1.1761</strain>
    </source>
</reference>
<dbReference type="STRING" id="177413.SAMN05660859_0590"/>
<dbReference type="Pfam" id="PF01882">
    <property type="entry name" value="DUF58"/>
    <property type="match status" value="1"/>
</dbReference>
<sequence length="315" mass="34486">MEFEADTAVRSAAQDAAGLIAAMPRLVLEARRIAASVYHGLHGRRRAGTGENFWQYRRFNDGEPSSRVDWRRSARDDHLYVREREWEAAHTVWIWPDLSASMVFASPLVWETKRDRALVLAFALAELLVRGGERVGIPGVMNPSASRRIVEKMAESLIHAASLPQSLPPAFAPSPLAEVVLLGDLWSPTREVVASLAGLASSGAHGHVVQVCDPAEETFPYSGRVEFREPESGATLTIGRAETVRADYVARVATHREAIRREAERRTWSFLVHRTDRPASEVLLALHARMSGGHGAVPPREGTAGDGADQTGHAA</sequence>
<dbReference type="RefSeq" id="WP_091435970.1">
    <property type="nucleotide sequence ID" value="NZ_FMTP01000001.1"/>
</dbReference>
<dbReference type="PANTHER" id="PTHR33608">
    <property type="entry name" value="BLL2464 PROTEIN"/>
    <property type="match status" value="1"/>
</dbReference>
<dbReference type="PANTHER" id="PTHR33608:SF6">
    <property type="entry name" value="BLL2464 PROTEIN"/>
    <property type="match status" value="1"/>
</dbReference>
<dbReference type="AlphaFoldDB" id="A0A1G4PJ33"/>
<evidence type="ECO:0000259" key="2">
    <source>
        <dbReference type="Pfam" id="PF01882"/>
    </source>
</evidence>
<accession>A0A1G4PJ33</accession>
<dbReference type="InterPro" id="IPR002881">
    <property type="entry name" value="DUF58"/>
</dbReference>
<name>A0A1G4PJ33_9HYPH</name>
<gene>
    <name evidence="3" type="ORF">SAMN05660859_0590</name>
</gene>
<organism evidence="3 4">
    <name type="scientific">Ancylobacter rudongensis</name>
    <dbReference type="NCBI Taxonomy" id="177413"/>
    <lineage>
        <taxon>Bacteria</taxon>
        <taxon>Pseudomonadati</taxon>
        <taxon>Pseudomonadota</taxon>
        <taxon>Alphaproteobacteria</taxon>
        <taxon>Hyphomicrobiales</taxon>
        <taxon>Xanthobacteraceae</taxon>
        <taxon>Ancylobacter</taxon>
    </lineage>
</organism>
<protein>
    <recommendedName>
        <fullName evidence="2">DUF58 domain-containing protein</fullName>
    </recommendedName>
</protein>
<dbReference type="Proteomes" id="UP000198889">
    <property type="component" value="Unassembled WGS sequence"/>
</dbReference>